<reference evidence="2 3" key="1">
    <citation type="submission" date="2018-03" db="EMBL/GenBank/DDBJ databases">
        <title>Cross-interface Injection: A General Nanoliter Liquid Handling Method Applied to Single Cells Genome Amplification Automated Nanoliter Liquid Handling Applied to Single Cell Multiple Displacement Amplification.</title>
        <authorList>
            <person name="Yun J."/>
            <person name="Xu P."/>
            <person name="Xu J."/>
            <person name="Dai X."/>
            <person name="Wang Y."/>
            <person name="Zheng X."/>
            <person name="Cao C."/>
            <person name="Yi Q."/>
            <person name="Zhu Y."/>
            <person name="Wang L."/>
            <person name="Dong Z."/>
            <person name="Huang Y."/>
            <person name="Huang L."/>
            <person name="Du W."/>
        </authorList>
    </citation>
    <scope>NUCLEOTIDE SEQUENCE [LARGE SCALE GENOMIC DNA]</scope>
    <source>
        <strain evidence="2 3">Z-D1-2</strain>
    </source>
</reference>
<organism evidence="2 3">
    <name type="scientific">Marivirga lumbricoides</name>
    <dbReference type="NCBI Taxonomy" id="1046115"/>
    <lineage>
        <taxon>Bacteria</taxon>
        <taxon>Pseudomonadati</taxon>
        <taxon>Bacteroidota</taxon>
        <taxon>Cytophagia</taxon>
        <taxon>Cytophagales</taxon>
        <taxon>Marivirgaceae</taxon>
        <taxon>Marivirga</taxon>
    </lineage>
</organism>
<feature type="non-terminal residue" evidence="2">
    <location>
        <position position="1"/>
    </location>
</feature>
<dbReference type="EMBL" id="PYVU01000503">
    <property type="protein sequence ID" value="PTB90977.1"/>
    <property type="molecule type" value="Genomic_DNA"/>
</dbReference>
<dbReference type="Pfam" id="PF07676">
    <property type="entry name" value="PD40"/>
    <property type="match status" value="1"/>
</dbReference>
<evidence type="ECO:0000313" key="3">
    <source>
        <dbReference type="Proteomes" id="UP000240608"/>
    </source>
</evidence>
<evidence type="ECO:0000313" key="2">
    <source>
        <dbReference type="EMBL" id="PTB90977.1"/>
    </source>
</evidence>
<dbReference type="AlphaFoldDB" id="A0A2T4DB55"/>
<dbReference type="Proteomes" id="UP000240608">
    <property type="component" value="Unassembled WGS sequence"/>
</dbReference>
<feature type="non-terminal residue" evidence="2">
    <location>
        <position position="258"/>
    </location>
</feature>
<protein>
    <submittedName>
        <fullName evidence="2">Uncharacterized protein</fullName>
    </submittedName>
</protein>
<feature type="region of interest" description="Disordered" evidence="1">
    <location>
        <begin position="236"/>
        <end position="258"/>
    </location>
</feature>
<name>A0A2T4DB55_9BACT</name>
<evidence type="ECO:0000256" key="1">
    <source>
        <dbReference type="SAM" id="MobiDB-lite"/>
    </source>
</evidence>
<comment type="caution">
    <text evidence="2">The sequence shown here is derived from an EMBL/GenBank/DDBJ whole genome shotgun (WGS) entry which is preliminary data.</text>
</comment>
<feature type="compositionally biased region" description="Low complexity" evidence="1">
    <location>
        <begin position="242"/>
        <end position="251"/>
    </location>
</feature>
<accession>A0A2T4DB55</accession>
<dbReference type="InterPro" id="IPR011659">
    <property type="entry name" value="WD40"/>
</dbReference>
<proteinExistence type="predicted"/>
<gene>
    <name evidence="2" type="ORF">C9994_16360</name>
</gene>
<sequence>ELALFLKGDKKGAIMTIDGFYNKSPYVDFDYNFKEQVIIMAVERKDSKGDQDLYYSVYQPKENSFSTPMSMGDIINSEKADFAPFLTTDGNTLFFASYGHKGKGGADLFMSHRKDDSWNNWTTPENLGSVINTSAEETFVSIDPTLQYLYYDSYPAGATNRDIWRATLSDELKNKIIAAKTKVRNSIAGTTASTPIEAPLISNEVQTNEKAIASAPNQEATLPLSENEVVKETAVINQSPITEKTSTTTETNNQSLEK</sequence>